<keyword evidence="4" id="KW-1185">Reference proteome</keyword>
<gene>
    <name evidence="3" type="ORF">BFC18_00370</name>
</gene>
<evidence type="ECO:0000313" key="3">
    <source>
        <dbReference type="EMBL" id="OFC69895.1"/>
    </source>
</evidence>
<dbReference type="AlphaFoldDB" id="A0A1E7Z8N5"/>
<dbReference type="Gene3D" id="3.30.70.100">
    <property type="match status" value="1"/>
</dbReference>
<dbReference type="InterPro" id="IPR013097">
    <property type="entry name" value="Dabb"/>
</dbReference>
<sequence>MTDITRRKLMTTGGALAVTAALPASATASPDGHKTPKVHHMVYFWLANPESQSDRDKLIAGLKTLEGIPQVQKLFVGVPASTMVRDVVDNSFHVSELMMFNNTEDQDAYQTHPLHLKFVEECSGLWEKVVVHDSLMV</sequence>
<evidence type="ECO:0000259" key="2">
    <source>
        <dbReference type="PROSITE" id="PS51502"/>
    </source>
</evidence>
<evidence type="ECO:0000313" key="4">
    <source>
        <dbReference type="Proteomes" id="UP000175691"/>
    </source>
</evidence>
<accession>A0A1E7Z8N5</accession>
<dbReference type="RefSeq" id="WP_070126345.1">
    <property type="nucleotide sequence ID" value="NZ_MDHN01000034.1"/>
</dbReference>
<dbReference type="OrthoDB" id="7189263at2"/>
<name>A0A1E7Z8N5_9ALTE</name>
<dbReference type="Proteomes" id="UP000175691">
    <property type="component" value="Unassembled WGS sequence"/>
</dbReference>
<feature type="chain" id="PRO_5009209488" description="Stress-response A/B barrel domain-containing protein" evidence="1">
    <location>
        <begin position="27"/>
        <end position="137"/>
    </location>
</feature>
<comment type="caution">
    <text evidence="3">The sequence shown here is derived from an EMBL/GenBank/DDBJ whole genome shotgun (WGS) entry which is preliminary data.</text>
</comment>
<protein>
    <recommendedName>
        <fullName evidence="2">Stress-response A/B barrel domain-containing protein</fullName>
    </recommendedName>
</protein>
<dbReference type="InterPro" id="IPR011008">
    <property type="entry name" value="Dimeric_a/b-barrel"/>
</dbReference>
<keyword evidence="1" id="KW-0732">Signal</keyword>
<dbReference type="SMART" id="SM00886">
    <property type="entry name" value="Dabb"/>
    <property type="match status" value="1"/>
</dbReference>
<feature type="signal peptide" evidence="1">
    <location>
        <begin position="1"/>
        <end position="26"/>
    </location>
</feature>
<dbReference type="PROSITE" id="PS51502">
    <property type="entry name" value="S_R_A_B_BARREL"/>
    <property type="match status" value="1"/>
</dbReference>
<dbReference type="InterPro" id="IPR006311">
    <property type="entry name" value="TAT_signal"/>
</dbReference>
<dbReference type="STRING" id="1656094.BFC18_00370"/>
<evidence type="ECO:0000256" key="1">
    <source>
        <dbReference type="SAM" id="SignalP"/>
    </source>
</evidence>
<feature type="domain" description="Stress-response A/B barrel" evidence="2">
    <location>
        <begin position="38"/>
        <end position="134"/>
    </location>
</feature>
<organism evidence="3 4">
    <name type="scientific">Alteromonas confluentis</name>
    <dbReference type="NCBI Taxonomy" id="1656094"/>
    <lineage>
        <taxon>Bacteria</taxon>
        <taxon>Pseudomonadati</taxon>
        <taxon>Pseudomonadota</taxon>
        <taxon>Gammaproteobacteria</taxon>
        <taxon>Alteromonadales</taxon>
        <taxon>Alteromonadaceae</taxon>
        <taxon>Alteromonas/Salinimonas group</taxon>
        <taxon>Alteromonas</taxon>
    </lineage>
</organism>
<dbReference type="EMBL" id="MDHN01000034">
    <property type="protein sequence ID" value="OFC69895.1"/>
    <property type="molecule type" value="Genomic_DNA"/>
</dbReference>
<dbReference type="Pfam" id="PF07876">
    <property type="entry name" value="Dabb"/>
    <property type="match status" value="1"/>
</dbReference>
<proteinExistence type="predicted"/>
<dbReference type="SUPFAM" id="SSF54909">
    <property type="entry name" value="Dimeric alpha+beta barrel"/>
    <property type="match status" value="1"/>
</dbReference>
<reference evidence="3 4" key="1">
    <citation type="submission" date="2016-08" db="EMBL/GenBank/DDBJ databases">
        <authorList>
            <person name="Seilhamer J.J."/>
        </authorList>
    </citation>
    <scope>NUCLEOTIDE SEQUENCE [LARGE SCALE GENOMIC DNA]</scope>
    <source>
        <strain evidence="3 4">KCTC 42603</strain>
    </source>
</reference>
<dbReference type="PROSITE" id="PS51318">
    <property type="entry name" value="TAT"/>
    <property type="match status" value="1"/>
</dbReference>